<dbReference type="Pfam" id="PF00010">
    <property type="entry name" value="HLH"/>
    <property type="match status" value="1"/>
</dbReference>
<feature type="region of interest" description="Disordered" evidence="6">
    <location>
        <begin position="40"/>
        <end position="74"/>
    </location>
</feature>
<keyword evidence="9" id="KW-1185">Reference proteome</keyword>
<feature type="compositionally biased region" description="Polar residues" evidence="6">
    <location>
        <begin position="342"/>
        <end position="370"/>
    </location>
</feature>
<evidence type="ECO:0000256" key="1">
    <source>
        <dbReference type="ARBA" id="ARBA00004123"/>
    </source>
</evidence>
<gene>
    <name evidence="8" type="ORF">Bca52824_015850</name>
</gene>
<keyword evidence="2" id="KW-0805">Transcription regulation</keyword>
<dbReference type="Proteomes" id="UP000886595">
    <property type="component" value="Unassembled WGS sequence"/>
</dbReference>
<dbReference type="InterPro" id="IPR036638">
    <property type="entry name" value="HLH_DNA-bd_sf"/>
</dbReference>
<organism evidence="8 9">
    <name type="scientific">Brassica carinata</name>
    <name type="common">Ethiopian mustard</name>
    <name type="synonym">Abyssinian cabbage</name>
    <dbReference type="NCBI Taxonomy" id="52824"/>
    <lineage>
        <taxon>Eukaryota</taxon>
        <taxon>Viridiplantae</taxon>
        <taxon>Streptophyta</taxon>
        <taxon>Embryophyta</taxon>
        <taxon>Tracheophyta</taxon>
        <taxon>Spermatophyta</taxon>
        <taxon>Magnoliopsida</taxon>
        <taxon>eudicotyledons</taxon>
        <taxon>Gunneridae</taxon>
        <taxon>Pentapetalae</taxon>
        <taxon>rosids</taxon>
        <taxon>malvids</taxon>
        <taxon>Brassicales</taxon>
        <taxon>Brassicaceae</taxon>
        <taxon>Brassiceae</taxon>
        <taxon>Brassica</taxon>
    </lineage>
</organism>
<dbReference type="CDD" id="cd11455">
    <property type="entry name" value="bHLH_AtAIG1_like"/>
    <property type="match status" value="1"/>
</dbReference>
<dbReference type="GO" id="GO:0046983">
    <property type="term" value="F:protein dimerization activity"/>
    <property type="evidence" value="ECO:0007669"/>
    <property type="project" value="InterPro"/>
</dbReference>
<keyword evidence="4" id="KW-0804">Transcription</keyword>
<evidence type="ECO:0000256" key="6">
    <source>
        <dbReference type="SAM" id="MobiDB-lite"/>
    </source>
</evidence>
<sequence>MCAKKEEVESSGAMNNIQNYQSDLFFHQLRPPPLVRTFNGPDGAALISPHHHQDPSQSESFGGPSNNVGSGSTIFSQDSVSPIWPTLVQPPFDPFHPSTPASFYGSFFHRGRAHHQGLQFGYEGFGGATPATHHHHEQLRILSEALGPVVQAGSGPFGLQAELGKMTAQEIMDAKALAASKSHSEAERRRRERINNHLAKLRSILPNTTKTDKASLLAEVIQHVKELKRETSVISETNLVPTESDELTVAFTEEEEIGDGRLVIKASVCCEDRSDLLPEMIKTLKAMRLKTLKAEITTVGGRVKNVLFVTGDESSGEEEMEEHCIGTIEEALKAVMDKSNIEESSSSGNAKRQRMSSHNNITIVEQQRHR</sequence>
<evidence type="ECO:0000313" key="8">
    <source>
        <dbReference type="EMBL" id="KAG2322637.1"/>
    </source>
</evidence>
<dbReference type="SMART" id="SM00353">
    <property type="entry name" value="HLH"/>
    <property type="match status" value="1"/>
</dbReference>
<dbReference type="CDD" id="cd04873">
    <property type="entry name" value="ACT_UUR-ACR-like"/>
    <property type="match status" value="1"/>
</dbReference>
<dbReference type="FunFam" id="4.10.280.10:FF:000070">
    <property type="entry name" value="transcription factor bHLH30"/>
    <property type="match status" value="1"/>
</dbReference>
<proteinExistence type="predicted"/>
<dbReference type="AlphaFoldDB" id="A0A8X7W3X7"/>
<evidence type="ECO:0000313" key="9">
    <source>
        <dbReference type="Proteomes" id="UP000886595"/>
    </source>
</evidence>
<dbReference type="PANTHER" id="PTHR45844">
    <property type="entry name" value="TRANSCRIPTION FACTOR BHLH30"/>
    <property type="match status" value="1"/>
</dbReference>
<dbReference type="InterPro" id="IPR045847">
    <property type="entry name" value="AIG1-like"/>
</dbReference>
<evidence type="ECO:0000256" key="2">
    <source>
        <dbReference type="ARBA" id="ARBA00023015"/>
    </source>
</evidence>
<protein>
    <recommendedName>
        <fullName evidence="7">BHLH domain-containing protein</fullName>
    </recommendedName>
</protein>
<name>A0A8X7W3X7_BRACI</name>
<dbReference type="InterPro" id="IPR011598">
    <property type="entry name" value="bHLH_dom"/>
</dbReference>
<keyword evidence="3" id="KW-0238">DNA-binding</keyword>
<dbReference type="OrthoDB" id="71302at2759"/>
<accession>A0A8X7W3X7</accession>
<comment type="caution">
    <text evidence="8">The sequence shown here is derived from an EMBL/GenBank/DDBJ whole genome shotgun (WGS) entry which is preliminary data.</text>
</comment>
<dbReference type="Gene3D" id="4.10.280.10">
    <property type="entry name" value="Helix-loop-helix DNA-binding domain"/>
    <property type="match status" value="1"/>
</dbReference>
<dbReference type="EMBL" id="JAAMPC010000003">
    <property type="protein sequence ID" value="KAG2322637.1"/>
    <property type="molecule type" value="Genomic_DNA"/>
</dbReference>
<dbReference type="SUPFAM" id="SSF47459">
    <property type="entry name" value="HLH, helix-loop-helix DNA-binding domain"/>
    <property type="match status" value="1"/>
</dbReference>
<dbReference type="PROSITE" id="PS50888">
    <property type="entry name" value="BHLH"/>
    <property type="match status" value="1"/>
</dbReference>
<feature type="domain" description="BHLH" evidence="7">
    <location>
        <begin position="178"/>
        <end position="227"/>
    </location>
</feature>
<dbReference type="GO" id="GO:0003677">
    <property type="term" value="F:DNA binding"/>
    <property type="evidence" value="ECO:0007669"/>
    <property type="project" value="UniProtKB-KW"/>
</dbReference>
<evidence type="ECO:0000259" key="7">
    <source>
        <dbReference type="PROSITE" id="PS50888"/>
    </source>
</evidence>
<evidence type="ECO:0000256" key="4">
    <source>
        <dbReference type="ARBA" id="ARBA00023163"/>
    </source>
</evidence>
<keyword evidence="5" id="KW-0539">Nucleus</keyword>
<feature type="region of interest" description="Disordered" evidence="6">
    <location>
        <begin position="338"/>
        <end position="370"/>
    </location>
</feature>
<comment type="subcellular location">
    <subcellularLocation>
        <location evidence="1">Nucleus</location>
    </subcellularLocation>
</comment>
<dbReference type="PANTHER" id="PTHR45844:SF2">
    <property type="entry name" value="TRANSCRIPTION FACTOR BHLH30"/>
    <property type="match status" value="1"/>
</dbReference>
<reference evidence="8 9" key="1">
    <citation type="submission" date="2020-02" db="EMBL/GenBank/DDBJ databases">
        <authorList>
            <person name="Ma Q."/>
            <person name="Huang Y."/>
            <person name="Song X."/>
            <person name="Pei D."/>
        </authorList>
    </citation>
    <scope>NUCLEOTIDE SEQUENCE [LARGE SCALE GENOMIC DNA]</scope>
    <source>
        <strain evidence="8">Sxm20200214</strain>
        <tissue evidence="8">Leaf</tissue>
    </source>
</reference>
<dbReference type="GO" id="GO:0003700">
    <property type="term" value="F:DNA-binding transcription factor activity"/>
    <property type="evidence" value="ECO:0007669"/>
    <property type="project" value="InterPro"/>
</dbReference>
<feature type="compositionally biased region" description="Polar residues" evidence="6">
    <location>
        <begin position="55"/>
        <end position="74"/>
    </location>
</feature>
<evidence type="ECO:0000256" key="3">
    <source>
        <dbReference type="ARBA" id="ARBA00023125"/>
    </source>
</evidence>
<evidence type="ECO:0000256" key="5">
    <source>
        <dbReference type="ARBA" id="ARBA00023242"/>
    </source>
</evidence>
<dbReference type="GO" id="GO:0005634">
    <property type="term" value="C:nucleus"/>
    <property type="evidence" value="ECO:0007669"/>
    <property type="project" value="UniProtKB-SubCell"/>
</dbReference>